<evidence type="ECO:0000313" key="3">
    <source>
        <dbReference type="Proteomes" id="UP001432322"/>
    </source>
</evidence>
<dbReference type="AlphaFoldDB" id="A0AAV5VPW0"/>
<dbReference type="Proteomes" id="UP001432322">
    <property type="component" value="Unassembled WGS sequence"/>
</dbReference>
<keyword evidence="1" id="KW-0812">Transmembrane</keyword>
<dbReference type="Pfam" id="PF10321">
    <property type="entry name" value="7TM_GPCR_Srt"/>
    <property type="match status" value="2"/>
</dbReference>
<feature type="transmembrane region" description="Helical" evidence="1">
    <location>
        <begin position="56"/>
        <end position="81"/>
    </location>
</feature>
<proteinExistence type="predicted"/>
<comment type="caution">
    <text evidence="2">The sequence shown here is derived from an EMBL/GenBank/DDBJ whole genome shotgun (WGS) entry which is preliminary data.</text>
</comment>
<feature type="transmembrane region" description="Helical" evidence="1">
    <location>
        <begin position="20"/>
        <end position="44"/>
    </location>
</feature>
<feature type="transmembrane region" description="Helical" evidence="1">
    <location>
        <begin position="93"/>
        <end position="115"/>
    </location>
</feature>
<feature type="non-terminal residue" evidence="2">
    <location>
        <position position="219"/>
    </location>
</feature>
<gene>
    <name evidence="2" type="ORF">PFISCL1PPCAC_12810</name>
</gene>
<sequence length="219" mass="24474">CSLGANGFEDWSTRGTARPIYGILSLCFALITILFYTITAVAIWPMRRLSHYKIMLLLAISDIGTLLTNSLSFGVLLILYYNMFVVFNNTVMPTLSVLAYLVMLLFLLTRGITLVRKRMERETSRGETIENRAKSSMSPVNITITLAVFGISMFAMPSERIMYVAHTAWQLEHGTPPFIYVIFNKNIRDGVKQLLSPVSTSMMTMNTTVVAPTIGIPVS</sequence>
<dbReference type="SUPFAM" id="SSF81321">
    <property type="entry name" value="Family A G protein-coupled receptor-like"/>
    <property type="match status" value="1"/>
</dbReference>
<dbReference type="PANTHER" id="PTHR23021:SF11">
    <property type="entry name" value="SERPENTINE RECEPTOR, CLASS T"/>
    <property type="match status" value="1"/>
</dbReference>
<feature type="non-terminal residue" evidence="2">
    <location>
        <position position="1"/>
    </location>
</feature>
<name>A0AAV5VPW0_9BILA</name>
<dbReference type="Gene3D" id="1.20.1070.10">
    <property type="entry name" value="Rhodopsin 7-helix transmembrane proteins"/>
    <property type="match status" value="1"/>
</dbReference>
<feature type="transmembrane region" description="Helical" evidence="1">
    <location>
        <begin position="136"/>
        <end position="156"/>
    </location>
</feature>
<reference evidence="2" key="1">
    <citation type="submission" date="2023-10" db="EMBL/GenBank/DDBJ databases">
        <title>Genome assembly of Pristionchus species.</title>
        <authorList>
            <person name="Yoshida K."/>
            <person name="Sommer R.J."/>
        </authorList>
    </citation>
    <scope>NUCLEOTIDE SEQUENCE</scope>
    <source>
        <strain evidence="2">RS5133</strain>
    </source>
</reference>
<protein>
    <recommendedName>
        <fullName evidence="4">G protein-coupled receptor</fullName>
    </recommendedName>
</protein>
<evidence type="ECO:0000313" key="2">
    <source>
        <dbReference type="EMBL" id="GMT21513.1"/>
    </source>
</evidence>
<keyword evidence="1" id="KW-1133">Transmembrane helix</keyword>
<keyword evidence="1" id="KW-0472">Membrane</keyword>
<accession>A0AAV5VPW0</accession>
<dbReference type="EMBL" id="BTSY01000004">
    <property type="protein sequence ID" value="GMT21513.1"/>
    <property type="molecule type" value="Genomic_DNA"/>
</dbReference>
<evidence type="ECO:0000256" key="1">
    <source>
        <dbReference type="SAM" id="Phobius"/>
    </source>
</evidence>
<organism evidence="2 3">
    <name type="scientific">Pristionchus fissidentatus</name>
    <dbReference type="NCBI Taxonomy" id="1538716"/>
    <lineage>
        <taxon>Eukaryota</taxon>
        <taxon>Metazoa</taxon>
        <taxon>Ecdysozoa</taxon>
        <taxon>Nematoda</taxon>
        <taxon>Chromadorea</taxon>
        <taxon>Rhabditida</taxon>
        <taxon>Rhabditina</taxon>
        <taxon>Diplogasteromorpha</taxon>
        <taxon>Diplogasteroidea</taxon>
        <taxon>Neodiplogasteridae</taxon>
        <taxon>Pristionchus</taxon>
    </lineage>
</organism>
<dbReference type="InterPro" id="IPR019425">
    <property type="entry name" value="7TM_GPCR_serpentine_rcpt_Srt"/>
</dbReference>
<dbReference type="PANTHER" id="PTHR23021">
    <property type="entry name" value="SERPENTINE RECEPTOR, CLASS T"/>
    <property type="match status" value="1"/>
</dbReference>
<evidence type="ECO:0008006" key="4">
    <source>
        <dbReference type="Google" id="ProtNLM"/>
    </source>
</evidence>
<keyword evidence="3" id="KW-1185">Reference proteome</keyword>